<keyword evidence="1" id="KW-0175">Coiled coil</keyword>
<feature type="region of interest" description="Disordered" evidence="2">
    <location>
        <begin position="118"/>
        <end position="149"/>
    </location>
</feature>
<evidence type="ECO:0000256" key="1">
    <source>
        <dbReference type="SAM" id="Coils"/>
    </source>
</evidence>
<dbReference type="Proteomes" id="UP001605036">
    <property type="component" value="Unassembled WGS sequence"/>
</dbReference>
<reference evidence="3 4" key="1">
    <citation type="submission" date="2024-09" db="EMBL/GenBank/DDBJ databases">
        <title>Chromosome-scale assembly of Riccia fluitans.</title>
        <authorList>
            <person name="Paukszto L."/>
            <person name="Sawicki J."/>
            <person name="Karawczyk K."/>
            <person name="Piernik-Szablinska J."/>
            <person name="Szczecinska M."/>
            <person name="Mazdziarz M."/>
        </authorList>
    </citation>
    <scope>NUCLEOTIDE SEQUENCE [LARGE SCALE GENOMIC DNA]</scope>
    <source>
        <strain evidence="3">Rf_01</strain>
        <tissue evidence="3">Aerial parts of the thallus</tissue>
    </source>
</reference>
<feature type="compositionally biased region" description="Acidic residues" evidence="2">
    <location>
        <begin position="1"/>
        <end position="13"/>
    </location>
</feature>
<dbReference type="PANTHER" id="PTHR36765">
    <property type="entry name" value="EXPRESSED PROTEIN"/>
    <property type="match status" value="1"/>
</dbReference>
<dbReference type="EMBL" id="JBHFFA010000001">
    <property type="protein sequence ID" value="KAL2653377.1"/>
    <property type="molecule type" value="Genomic_DNA"/>
</dbReference>
<keyword evidence="4" id="KW-1185">Reference proteome</keyword>
<evidence type="ECO:0000256" key="2">
    <source>
        <dbReference type="SAM" id="MobiDB-lite"/>
    </source>
</evidence>
<proteinExistence type="predicted"/>
<comment type="caution">
    <text evidence="3">The sequence shown here is derived from an EMBL/GenBank/DDBJ whole genome shotgun (WGS) entry which is preliminary data.</text>
</comment>
<dbReference type="PANTHER" id="PTHR36765:SF1">
    <property type="entry name" value="EXPRESSED PROTEIN"/>
    <property type="match status" value="1"/>
</dbReference>
<feature type="coiled-coil region" evidence="1">
    <location>
        <begin position="174"/>
        <end position="201"/>
    </location>
</feature>
<gene>
    <name evidence="3" type="ORF">R1flu_021505</name>
</gene>
<accession>A0ABD1ZQQ8</accession>
<organism evidence="3 4">
    <name type="scientific">Riccia fluitans</name>
    <dbReference type="NCBI Taxonomy" id="41844"/>
    <lineage>
        <taxon>Eukaryota</taxon>
        <taxon>Viridiplantae</taxon>
        <taxon>Streptophyta</taxon>
        <taxon>Embryophyta</taxon>
        <taxon>Marchantiophyta</taxon>
        <taxon>Marchantiopsida</taxon>
        <taxon>Marchantiidae</taxon>
        <taxon>Marchantiales</taxon>
        <taxon>Ricciaceae</taxon>
        <taxon>Riccia</taxon>
    </lineage>
</organism>
<dbReference type="AlphaFoldDB" id="A0ABD1ZQQ8"/>
<name>A0ABD1ZQQ8_9MARC</name>
<protein>
    <recommendedName>
        <fullName evidence="5">INO80 complex subunit B-like conserved region domain-containing protein</fullName>
    </recommendedName>
</protein>
<feature type="region of interest" description="Disordered" evidence="2">
    <location>
        <begin position="1"/>
        <end position="64"/>
    </location>
</feature>
<evidence type="ECO:0000313" key="3">
    <source>
        <dbReference type="EMBL" id="KAL2653377.1"/>
    </source>
</evidence>
<evidence type="ECO:0000313" key="4">
    <source>
        <dbReference type="Proteomes" id="UP001605036"/>
    </source>
</evidence>
<sequence length="234" mass="26126">MGGDTSSDDEDEEQMARLQSVAVDSTAVINRAAGRGADENTPTLRSKRKKKSDLDDEDYNEDGGLNFSQVRVQNLLHHYLDKSLGASFVELGARTDGVSEDEENEEFDAEVRLFSRAPPGINLKRPDVPKQISRPKRYKSSDEDEPEKLSRLGAAAVDSTTLLSYADRAKSKARVRALKALEDADKREKEEEQRVAKLRKERGQEWLPKVASELKKEKKLAPKTTGVVGRVLDE</sequence>
<evidence type="ECO:0008006" key="5">
    <source>
        <dbReference type="Google" id="ProtNLM"/>
    </source>
</evidence>